<proteinExistence type="predicted"/>
<accession>A0A2P5CBF2</accession>
<evidence type="ECO:0000313" key="1">
    <source>
        <dbReference type="EMBL" id="PON58372.1"/>
    </source>
</evidence>
<dbReference type="Proteomes" id="UP000237105">
    <property type="component" value="Unassembled WGS sequence"/>
</dbReference>
<name>A0A2P5CBF2_PARAD</name>
<comment type="caution">
    <text evidence="1">The sequence shown here is derived from an EMBL/GenBank/DDBJ whole genome shotgun (WGS) entry which is preliminary data.</text>
</comment>
<organism evidence="1 2">
    <name type="scientific">Parasponia andersonii</name>
    <name type="common">Sponia andersonii</name>
    <dbReference type="NCBI Taxonomy" id="3476"/>
    <lineage>
        <taxon>Eukaryota</taxon>
        <taxon>Viridiplantae</taxon>
        <taxon>Streptophyta</taxon>
        <taxon>Embryophyta</taxon>
        <taxon>Tracheophyta</taxon>
        <taxon>Spermatophyta</taxon>
        <taxon>Magnoliopsida</taxon>
        <taxon>eudicotyledons</taxon>
        <taxon>Gunneridae</taxon>
        <taxon>Pentapetalae</taxon>
        <taxon>rosids</taxon>
        <taxon>fabids</taxon>
        <taxon>Rosales</taxon>
        <taxon>Cannabaceae</taxon>
        <taxon>Parasponia</taxon>
    </lineage>
</organism>
<evidence type="ECO:0000313" key="2">
    <source>
        <dbReference type="Proteomes" id="UP000237105"/>
    </source>
</evidence>
<dbReference type="AlphaFoldDB" id="A0A2P5CBF2"/>
<reference evidence="2" key="1">
    <citation type="submission" date="2016-06" db="EMBL/GenBank/DDBJ databases">
        <title>Parallel loss of symbiosis genes in relatives of nitrogen-fixing non-legume Parasponia.</title>
        <authorList>
            <person name="Van Velzen R."/>
            <person name="Holmer R."/>
            <person name="Bu F."/>
            <person name="Rutten L."/>
            <person name="Van Zeijl A."/>
            <person name="Liu W."/>
            <person name="Santuari L."/>
            <person name="Cao Q."/>
            <person name="Sharma T."/>
            <person name="Shen D."/>
            <person name="Roswanjaya Y."/>
            <person name="Wardhani T."/>
            <person name="Kalhor M.S."/>
            <person name="Jansen J."/>
            <person name="Van den Hoogen J."/>
            <person name="Gungor B."/>
            <person name="Hartog M."/>
            <person name="Hontelez J."/>
            <person name="Verver J."/>
            <person name="Yang W.-C."/>
            <person name="Schijlen E."/>
            <person name="Repin R."/>
            <person name="Schilthuizen M."/>
            <person name="Schranz E."/>
            <person name="Heidstra R."/>
            <person name="Miyata K."/>
            <person name="Fedorova E."/>
            <person name="Kohlen W."/>
            <person name="Bisseling T."/>
            <person name="Smit S."/>
            <person name="Geurts R."/>
        </authorList>
    </citation>
    <scope>NUCLEOTIDE SEQUENCE [LARGE SCALE GENOMIC DNA]</scope>
    <source>
        <strain evidence="2">cv. WU1-14</strain>
    </source>
</reference>
<sequence length="77" mass="8879">MARAIKVALPKTDYVLVRFATDWFCKERFSAGITSILADAGGNHHNILFRDVTSDEIVIMKPPNFVEHYIKETEQRR</sequence>
<keyword evidence="2" id="KW-1185">Reference proteome</keyword>
<dbReference type="EMBL" id="JXTB01000150">
    <property type="protein sequence ID" value="PON58372.1"/>
    <property type="molecule type" value="Genomic_DNA"/>
</dbReference>
<gene>
    <name evidence="1" type="ORF">PanWU01x14_167640</name>
</gene>
<protein>
    <submittedName>
        <fullName evidence="1">Uncharacterized protein</fullName>
    </submittedName>
</protein>